<protein>
    <submittedName>
        <fullName evidence="2">Endonuclease/exonuclease/phosphatase family protein</fullName>
    </submittedName>
</protein>
<dbReference type="AlphaFoldDB" id="R9PMX2"/>
<evidence type="ECO:0000313" key="2">
    <source>
        <dbReference type="EMBL" id="GAD02660.1"/>
    </source>
</evidence>
<name>R9PMX2_AGAAL</name>
<evidence type="ECO:0000259" key="1">
    <source>
        <dbReference type="Pfam" id="PF03372"/>
    </source>
</evidence>
<sequence>MKVATFNLYQYLEPGNYWYQKKSKNKYSPEKWEKKREWIKSTLNDIAADIVGFQEVFSKKSLKQLCSEAGYTNFASVGSVGRDETDPTIYNHPVVAIASKYPIRSVSEVGTSGELVGTLGLKEGFSFSRTPIKALIETENFGLVRVYVLHLKSKRPLYSRAYDVEDELEDRVLQEMIGQSKGKIASLLQRGTEAACVASDVMTEQRSSALPTIVLGDINCDFNSVEYDSMCPTGYFVPKIEGPSEYEDSSSVKPVYNKLKLYSGYSVADTKSNAPTHYFGGKGSTLDYAFVTQELENSVTEHKVWNEHIADTETLKELPGADKQATSDHAVVSLEINP</sequence>
<dbReference type="GO" id="GO:0004527">
    <property type="term" value="F:exonuclease activity"/>
    <property type="evidence" value="ECO:0007669"/>
    <property type="project" value="UniProtKB-KW"/>
</dbReference>
<dbReference type="SUPFAM" id="SSF56219">
    <property type="entry name" value="DNase I-like"/>
    <property type="match status" value="1"/>
</dbReference>
<proteinExistence type="predicted"/>
<dbReference type="RefSeq" id="WP_016402427.1">
    <property type="nucleotide sequence ID" value="NZ_BARX01000018.1"/>
</dbReference>
<accession>R9PMX2</accession>
<dbReference type="Proteomes" id="UP000014461">
    <property type="component" value="Unassembled WGS sequence"/>
</dbReference>
<dbReference type="EMBL" id="BARX01000018">
    <property type="protein sequence ID" value="GAD02660.1"/>
    <property type="molecule type" value="Genomic_DNA"/>
</dbReference>
<feature type="domain" description="Endonuclease/exonuclease/phosphatase" evidence="1">
    <location>
        <begin position="28"/>
        <end position="329"/>
    </location>
</feature>
<keyword evidence="2" id="KW-0540">Nuclease</keyword>
<keyword evidence="2" id="KW-0269">Exonuclease</keyword>
<dbReference type="GO" id="GO:0004519">
    <property type="term" value="F:endonuclease activity"/>
    <property type="evidence" value="ECO:0007669"/>
    <property type="project" value="UniProtKB-KW"/>
</dbReference>
<keyword evidence="2" id="KW-0255">Endonuclease</keyword>
<keyword evidence="3" id="KW-1185">Reference proteome</keyword>
<organism evidence="2 3">
    <name type="scientific">Agarivorans albus MKT 106</name>
    <dbReference type="NCBI Taxonomy" id="1331007"/>
    <lineage>
        <taxon>Bacteria</taxon>
        <taxon>Pseudomonadati</taxon>
        <taxon>Pseudomonadota</taxon>
        <taxon>Gammaproteobacteria</taxon>
        <taxon>Alteromonadales</taxon>
        <taxon>Alteromonadaceae</taxon>
        <taxon>Agarivorans</taxon>
    </lineage>
</organism>
<reference evidence="2" key="1">
    <citation type="journal article" date="2013" name="Genome Announc.">
        <title>Draft Genome Sequence of Agarivorans albus Strain MKT 106T, an Agarolytic Marine Bacterium.</title>
        <authorList>
            <person name="Yasuike M."/>
            <person name="Nakamura Y."/>
            <person name="Kai W."/>
            <person name="Fujiwara A."/>
            <person name="Fukui Y."/>
            <person name="Satomi M."/>
            <person name="Sano M."/>
        </authorList>
    </citation>
    <scope>NUCLEOTIDE SEQUENCE [LARGE SCALE GENOMIC DNA]</scope>
</reference>
<gene>
    <name evidence="2" type="ORF">AALB_2740</name>
</gene>
<dbReference type="Gene3D" id="3.60.10.10">
    <property type="entry name" value="Endonuclease/exonuclease/phosphatase"/>
    <property type="match status" value="1"/>
</dbReference>
<dbReference type="STRING" id="1331007.AALB_2740"/>
<dbReference type="InterPro" id="IPR036691">
    <property type="entry name" value="Endo/exonu/phosph_ase_sf"/>
</dbReference>
<dbReference type="OrthoDB" id="833328at2"/>
<comment type="caution">
    <text evidence="2">The sequence shown here is derived from an EMBL/GenBank/DDBJ whole genome shotgun (WGS) entry which is preliminary data.</text>
</comment>
<dbReference type="InterPro" id="IPR005135">
    <property type="entry name" value="Endo/exonuclease/phosphatase"/>
</dbReference>
<dbReference type="Pfam" id="PF03372">
    <property type="entry name" value="Exo_endo_phos"/>
    <property type="match status" value="1"/>
</dbReference>
<evidence type="ECO:0000313" key="3">
    <source>
        <dbReference type="Proteomes" id="UP000014461"/>
    </source>
</evidence>
<keyword evidence="2" id="KW-0378">Hydrolase</keyword>